<sequence length="102" mass="10666">MMRIPSVPGFGNHVQEPARKPEKMLVPPFPCHPPLRATAGDTPSGWAGPAGCASSLTLVGVCAPDGGQEQRTGRADFRPRQDGRCPSSVVGPHRGAQLNQAS</sequence>
<organism evidence="1 2">
    <name type="scientific">Ixodes persulcatus</name>
    <name type="common">Taiga tick</name>
    <dbReference type="NCBI Taxonomy" id="34615"/>
    <lineage>
        <taxon>Eukaryota</taxon>
        <taxon>Metazoa</taxon>
        <taxon>Ecdysozoa</taxon>
        <taxon>Arthropoda</taxon>
        <taxon>Chelicerata</taxon>
        <taxon>Arachnida</taxon>
        <taxon>Acari</taxon>
        <taxon>Parasitiformes</taxon>
        <taxon>Ixodida</taxon>
        <taxon>Ixodoidea</taxon>
        <taxon>Ixodidae</taxon>
        <taxon>Ixodinae</taxon>
        <taxon>Ixodes</taxon>
    </lineage>
</organism>
<protein>
    <submittedName>
        <fullName evidence="1">Uncharacterized protein</fullName>
    </submittedName>
</protein>
<evidence type="ECO:0000313" key="2">
    <source>
        <dbReference type="Proteomes" id="UP000805193"/>
    </source>
</evidence>
<evidence type="ECO:0000313" key="1">
    <source>
        <dbReference type="EMBL" id="KAG0423673.1"/>
    </source>
</evidence>
<dbReference type="Proteomes" id="UP000805193">
    <property type="component" value="Unassembled WGS sequence"/>
</dbReference>
<name>A0AC60PSY9_IXOPE</name>
<accession>A0AC60PSY9</accession>
<keyword evidence="2" id="KW-1185">Reference proteome</keyword>
<proteinExistence type="predicted"/>
<comment type="caution">
    <text evidence="1">The sequence shown here is derived from an EMBL/GenBank/DDBJ whole genome shotgun (WGS) entry which is preliminary data.</text>
</comment>
<reference evidence="1 2" key="1">
    <citation type="journal article" date="2020" name="Cell">
        <title>Large-Scale Comparative Analyses of Tick Genomes Elucidate Their Genetic Diversity and Vector Capacities.</title>
        <authorList>
            <consortium name="Tick Genome and Microbiome Consortium (TIGMIC)"/>
            <person name="Jia N."/>
            <person name="Wang J."/>
            <person name="Shi W."/>
            <person name="Du L."/>
            <person name="Sun Y."/>
            <person name="Zhan W."/>
            <person name="Jiang J.F."/>
            <person name="Wang Q."/>
            <person name="Zhang B."/>
            <person name="Ji P."/>
            <person name="Bell-Sakyi L."/>
            <person name="Cui X.M."/>
            <person name="Yuan T.T."/>
            <person name="Jiang B.G."/>
            <person name="Yang W.F."/>
            <person name="Lam T.T."/>
            <person name="Chang Q.C."/>
            <person name="Ding S.J."/>
            <person name="Wang X.J."/>
            <person name="Zhu J.G."/>
            <person name="Ruan X.D."/>
            <person name="Zhao L."/>
            <person name="Wei J.T."/>
            <person name="Ye R.Z."/>
            <person name="Que T.C."/>
            <person name="Du C.H."/>
            <person name="Zhou Y.H."/>
            <person name="Cheng J.X."/>
            <person name="Dai P.F."/>
            <person name="Guo W.B."/>
            <person name="Han X.H."/>
            <person name="Huang E.J."/>
            <person name="Li L.F."/>
            <person name="Wei W."/>
            <person name="Gao Y.C."/>
            <person name="Liu J.Z."/>
            <person name="Shao H.Z."/>
            <person name="Wang X."/>
            <person name="Wang C.C."/>
            <person name="Yang T.C."/>
            <person name="Huo Q.B."/>
            <person name="Li W."/>
            <person name="Chen H.Y."/>
            <person name="Chen S.E."/>
            <person name="Zhou L.G."/>
            <person name="Ni X.B."/>
            <person name="Tian J.H."/>
            <person name="Sheng Y."/>
            <person name="Liu T."/>
            <person name="Pan Y.S."/>
            <person name="Xia L.Y."/>
            <person name="Li J."/>
            <person name="Zhao F."/>
            <person name="Cao W.C."/>
        </authorList>
    </citation>
    <scope>NUCLEOTIDE SEQUENCE [LARGE SCALE GENOMIC DNA]</scope>
    <source>
        <strain evidence="1">Iper-2018</strain>
    </source>
</reference>
<gene>
    <name evidence="1" type="ORF">HPB47_000561</name>
</gene>
<dbReference type="EMBL" id="JABSTQ010010067">
    <property type="protein sequence ID" value="KAG0423673.1"/>
    <property type="molecule type" value="Genomic_DNA"/>
</dbReference>